<feature type="chain" id="PRO_5020560772" evidence="1">
    <location>
        <begin position="23"/>
        <end position="174"/>
    </location>
</feature>
<dbReference type="EMBL" id="RQEV01000007">
    <property type="protein sequence ID" value="TGK20142.1"/>
    <property type="molecule type" value="Genomic_DNA"/>
</dbReference>
<reference evidence="2" key="1">
    <citation type="journal article" date="2019" name="PLoS Negl. Trop. Dis.">
        <title>Revisiting the worldwide diversity of Leptospira species in the environment.</title>
        <authorList>
            <person name="Vincent A.T."/>
            <person name="Schiettekatte O."/>
            <person name="Bourhy P."/>
            <person name="Veyrier F.J."/>
            <person name="Picardeau M."/>
        </authorList>
    </citation>
    <scope>NUCLEOTIDE SEQUENCE [LARGE SCALE GENOMIC DNA]</scope>
    <source>
        <strain evidence="2">SCS5</strain>
    </source>
</reference>
<evidence type="ECO:0000313" key="3">
    <source>
        <dbReference type="Proteomes" id="UP000297855"/>
    </source>
</evidence>
<name>A0A4R9GQY5_9LEPT</name>
<keyword evidence="3" id="KW-1185">Reference proteome</keyword>
<dbReference type="OrthoDB" id="340959at2"/>
<sequence length="174" mass="20749">MRIPLQLICFSILILGIVPGFAQTAGSDPKPLQEEGESHRDGKSLDREYYEYYFKTLPNPDIVEKAKLEYNLIRHLKLEMRKRDPDKMTPEELKKVTSASVKYERVFEDSIWMRGIRSQMKYLKFKEYMYIVVYEKYYCFVSYEVNPARYIQEPFQVQLVFQKESIFNTTLPSP</sequence>
<gene>
    <name evidence="2" type="ORF">EHO61_06475</name>
</gene>
<proteinExistence type="predicted"/>
<dbReference type="Proteomes" id="UP000297855">
    <property type="component" value="Unassembled WGS sequence"/>
</dbReference>
<evidence type="ECO:0000313" key="2">
    <source>
        <dbReference type="EMBL" id="TGK20142.1"/>
    </source>
</evidence>
<feature type="signal peptide" evidence="1">
    <location>
        <begin position="1"/>
        <end position="22"/>
    </location>
</feature>
<keyword evidence="1" id="KW-0732">Signal</keyword>
<dbReference type="AlphaFoldDB" id="A0A4R9GQY5"/>
<protein>
    <submittedName>
        <fullName evidence="2">Uncharacterized protein</fullName>
    </submittedName>
</protein>
<comment type="caution">
    <text evidence="2">The sequence shown here is derived from an EMBL/GenBank/DDBJ whole genome shotgun (WGS) entry which is preliminary data.</text>
</comment>
<evidence type="ECO:0000256" key="1">
    <source>
        <dbReference type="SAM" id="SignalP"/>
    </source>
</evidence>
<accession>A0A4R9GQY5</accession>
<organism evidence="2 3">
    <name type="scientific">Leptospira fluminis</name>
    <dbReference type="NCBI Taxonomy" id="2484979"/>
    <lineage>
        <taxon>Bacteria</taxon>
        <taxon>Pseudomonadati</taxon>
        <taxon>Spirochaetota</taxon>
        <taxon>Spirochaetia</taxon>
        <taxon>Leptospirales</taxon>
        <taxon>Leptospiraceae</taxon>
        <taxon>Leptospira</taxon>
    </lineage>
</organism>
<dbReference type="RefSeq" id="WP_135812806.1">
    <property type="nucleotide sequence ID" value="NZ_RQEV01000007.1"/>
</dbReference>